<evidence type="ECO:0000256" key="2">
    <source>
        <dbReference type="ARBA" id="ARBA00022722"/>
    </source>
</evidence>
<dbReference type="Pfam" id="PF18962">
    <property type="entry name" value="Por_Secre_tail"/>
    <property type="match status" value="1"/>
</dbReference>
<dbReference type="Pfam" id="PF00932">
    <property type="entry name" value="LTD"/>
    <property type="match status" value="1"/>
</dbReference>
<gene>
    <name evidence="9" type="ORF">T190607A01A_30367</name>
</gene>
<evidence type="ECO:0000256" key="3">
    <source>
        <dbReference type="ARBA" id="ARBA00022729"/>
    </source>
</evidence>
<feature type="compositionally biased region" description="Polar residues" evidence="5">
    <location>
        <begin position="144"/>
        <end position="153"/>
    </location>
</feature>
<dbReference type="InterPro" id="IPR007346">
    <property type="entry name" value="Endonuclease-I"/>
</dbReference>
<evidence type="ECO:0000256" key="4">
    <source>
        <dbReference type="ARBA" id="ARBA00022801"/>
    </source>
</evidence>
<dbReference type="PANTHER" id="PTHR33607:SF2">
    <property type="entry name" value="ENDONUCLEASE-1"/>
    <property type="match status" value="1"/>
</dbReference>
<protein>
    <submittedName>
        <fullName evidence="9">Secreted protein (Por secretion system target)</fullName>
    </submittedName>
</protein>
<reference evidence="9 10" key="1">
    <citation type="submission" date="2024-05" db="EMBL/GenBank/DDBJ databases">
        <authorList>
            <person name="Duchaud E."/>
        </authorList>
    </citation>
    <scope>NUCLEOTIDE SEQUENCE [LARGE SCALE GENOMIC DNA]</scope>
    <source>
        <strain evidence="9">Ena-SAMPLE-TAB-13-05-2024-13:56:06:370-140302</strain>
    </source>
</reference>
<feature type="domain" description="LTD" evidence="8">
    <location>
        <begin position="363"/>
        <end position="508"/>
    </location>
</feature>
<dbReference type="InterPro" id="IPR003961">
    <property type="entry name" value="FN3_dom"/>
</dbReference>
<evidence type="ECO:0000313" key="9">
    <source>
        <dbReference type="EMBL" id="CAL2089663.1"/>
    </source>
</evidence>
<dbReference type="InterPro" id="IPR044925">
    <property type="entry name" value="His-Me_finger_sf"/>
</dbReference>
<comment type="similarity">
    <text evidence="1">Belongs to the EndA/NucM nuclease family.</text>
</comment>
<dbReference type="PROSITE" id="PS51841">
    <property type="entry name" value="LTD"/>
    <property type="match status" value="1"/>
</dbReference>
<dbReference type="PANTHER" id="PTHR33607">
    <property type="entry name" value="ENDONUCLEASE-1"/>
    <property type="match status" value="1"/>
</dbReference>
<keyword evidence="3 6" id="KW-0732">Signal</keyword>
<dbReference type="SMART" id="SM00060">
    <property type="entry name" value="FN3"/>
    <property type="match status" value="1"/>
</dbReference>
<keyword evidence="2" id="KW-0540">Nuclease</keyword>
<evidence type="ECO:0000256" key="5">
    <source>
        <dbReference type="SAM" id="MobiDB-lite"/>
    </source>
</evidence>
<feature type="region of interest" description="Disordered" evidence="5">
    <location>
        <begin position="121"/>
        <end position="155"/>
    </location>
</feature>
<feature type="domain" description="Fibronectin type-III" evidence="7">
    <location>
        <begin position="283"/>
        <end position="369"/>
    </location>
</feature>
<organism evidence="9 10">
    <name type="scientific">Tenacibaculum platacis</name>
    <dbReference type="NCBI Taxonomy" id="3137852"/>
    <lineage>
        <taxon>Bacteria</taxon>
        <taxon>Pseudomonadati</taxon>
        <taxon>Bacteroidota</taxon>
        <taxon>Flavobacteriia</taxon>
        <taxon>Flavobacteriales</taxon>
        <taxon>Flavobacteriaceae</taxon>
        <taxon>Tenacibaculum</taxon>
    </lineage>
</organism>
<keyword evidence="10" id="KW-1185">Reference proteome</keyword>
<feature type="chain" id="PRO_5045628355" evidence="6">
    <location>
        <begin position="19"/>
        <end position="1047"/>
    </location>
</feature>
<dbReference type="Pfam" id="PF00041">
    <property type="entry name" value="fn3"/>
    <property type="match status" value="1"/>
</dbReference>
<proteinExistence type="inferred from homology"/>
<name>A0ABM9P3B1_9FLAO</name>
<dbReference type="NCBIfam" id="TIGR04183">
    <property type="entry name" value="Por_Secre_tail"/>
    <property type="match status" value="1"/>
</dbReference>
<dbReference type="Gene3D" id="2.60.40.10">
    <property type="entry name" value="Immunoglobulins"/>
    <property type="match status" value="1"/>
</dbReference>
<evidence type="ECO:0000259" key="7">
    <source>
        <dbReference type="PROSITE" id="PS50853"/>
    </source>
</evidence>
<dbReference type="PROSITE" id="PS50853">
    <property type="entry name" value="FN3"/>
    <property type="match status" value="1"/>
</dbReference>
<dbReference type="CDD" id="cd00063">
    <property type="entry name" value="FN3"/>
    <property type="match status" value="1"/>
</dbReference>
<dbReference type="InterPro" id="IPR026444">
    <property type="entry name" value="Secre_tail"/>
</dbReference>
<evidence type="ECO:0000259" key="8">
    <source>
        <dbReference type="PROSITE" id="PS51841"/>
    </source>
</evidence>
<comment type="caution">
    <text evidence="9">The sequence shown here is derived from an EMBL/GenBank/DDBJ whole genome shotgun (WGS) entry which is preliminary data.</text>
</comment>
<evidence type="ECO:0000256" key="1">
    <source>
        <dbReference type="ARBA" id="ARBA00006429"/>
    </source>
</evidence>
<accession>A0ABM9P3B1</accession>
<dbReference type="RefSeq" id="WP_348712774.1">
    <property type="nucleotide sequence ID" value="NZ_CAXIXY010000005.1"/>
</dbReference>
<dbReference type="InterPro" id="IPR013783">
    <property type="entry name" value="Ig-like_fold"/>
</dbReference>
<keyword evidence="4" id="KW-0378">Hydrolase</keyword>
<feature type="signal peptide" evidence="6">
    <location>
        <begin position="1"/>
        <end position="18"/>
    </location>
</feature>
<dbReference type="InterPro" id="IPR036116">
    <property type="entry name" value="FN3_sf"/>
</dbReference>
<evidence type="ECO:0000313" key="10">
    <source>
        <dbReference type="Proteomes" id="UP001497416"/>
    </source>
</evidence>
<dbReference type="Pfam" id="PF04231">
    <property type="entry name" value="Endonuclease_1"/>
    <property type="match status" value="1"/>
</dbReference>
<dbReference type="SUPFAM" id="SSF54060">
    <property type="entry name" value="His-Me finger endonucleases"/>
    <property type="match status" value="1"/>
</dbReference>
<dbReference type="SUPFAM" id="SSF49265">
    <property type="entry name" value="Fibronectin type III"/>
    <property type="match status" value="1"/>
</dbReference>
<sequence length="1047" mass="110536">MKKLLLLSLLLVTLKVSAQIPTYYNDVNLNLTGVSLKNELATKIINTHTNSLSYSNIWDASQITDENPLNSSEVLLIYGYENGSDGNQDNDRERSKTATCGPGSCTGLWNREHVFANSLANPDLDASGTSGPPYADAHNLRPCDTNTNSSRGNSLFADGTGNAGAVTGGWYPGDEWKGDVARIAMYMYLRYGSQCLPTLLGVGSSASTPDDMIDLFLDWNAEDPVSDFEKQRNTYHDSAGTYAQGNRNPFIDNPAFATEIWGGPQAEDLFGGGGGGDTEAPTVPTGLASSNIASTSFTVSWSASTDNTAVTGYNILLNNVQVGTSNTTSYNATGLTGSTTYNVTVQAYDAAGNTSASSTQIMVTTTVQTGFASELFFSEYIEGSSVNKAVEIANYTGSTVDLSVYSIKRQTNGAGAWSSGLSLTGNLANGNVHVVANSGASTDITNKANQTSNASELSFNGNDPVGLFKNDVLIDIIGTFDGGSGNFAINTTLVRKSTVSGPTTTYSAAEWDSFASDTFTNIGFHIAGTTNIFTGNTDSDWNTTSNWSFATVPSNTNVMIGSGKDVSASGSISVANLTLDPGASLTIGTNLTTSGTVTVNSGASLIAQNSTSFDLTYNRSLGTTNWYLVSSTVTNETIQDIISNHSLASGSSGNIGIGDYDNSTPGWTYANASTTGSLASGEGRSIKLTAADDVSFSGAMPLNDVIITIADGGAGGNGFNLIGNPFPSYVTANHSSPTGSNNLLSLNTGILEEETIWFWNQATSQYSTVNQASAILNGIYYIAPGQGFFVRSNTTGGNFSFPESLQSHQSSDTFAKGINQNHSSIKLKLSVDGNSDKETDILYVQGATSGWDNGWDSTIFDGASTDLIIYSELVENSQGQKLAIQSLSNDTFSEVIPLGVNAPENMEITIAAESSNLPTGYEMYLEDRVEGVFTLLDGSSNYTKQLTENVSGTGRFYLHTSQSVLNVDDATLQSVTVFVDDHNTIQVKGIHENTDVTLFNISGQKIITSSFIGNGNNSVSMKKLATGLYILQLNTSKGKIVKKVVLK</sequence>
<dbReference type="InterPro" id="IPR001322">
    <property type="entry name" value="Lamin_tail_dom"/>
</dbReference>
<dbReference type="EMBL" id="CAXIXY010000005">
    <property type="protein sequence ID" value="CAL2089663.1"/>
    <property type="molecule type" value="Genomic_DNA"/>
</dbReference>
<dbReference type="Proteomes" id="UP001497416">
    <property type="component" value="Unassembled WGS sequence"/>
</dbReference>
<evidence type="ECO:0000256" key="6">
    <source>
        <dbReference type="SAM" id="SignalP"/>
    </source>
</evidence>